<protein>
    <submittedName>
        <fullName evidence="4">HSP20 family protein</fullName>
    </submittedName>
</protein>
<dbReference type="Proteomes" id="UP000809829">
    <property type="component" value="Unassembled WGS sequence"/>
</dbReference>
<evidence type="ECO:0000313" key="4">
    <source>
        <dbReference type="EMBL" id="MBM7703788.1"/>
    </source>
</evidence>
<sequence length="146" mass="17101">MTDKRLPADPNTLQSFKDLMELILSNPFMSYLDYDSLRIDLFETEQAYIVEAELIGYNIKDIQVEVFNQNLLLKAKKHVEKQIKDEQSQIFRSERTEEKIERLVDFPFNLHHRIISATFEQNILEVTIQKEGTVSEAVSIIPIEVK</sequence>
<gene>
    <name evidence="4" type="ORF">JOC83_002637</name>
</gene>
<dbReference type="Gene3D" id="2.60.40.790">
    <property type="match status" value="1"/>
</dbReference>
<comment type="similarity">
    <text evidence="1 2">Belongs to the small heat shock protein (HSP20) family.</text>
</comment>
<dbReference type="SUPFAM" id="SSF49764">
    <property type="entry name" value="HSP20-like chaperones"/>
    <property type="match status" value="1"/>
</dbReference>
<reference evidence="4 5" key="1">
    <citation type="submission" date="2021-01" db="EMBL/GenBank/DDBJ databases">
        <title>Genomic Encyclopedia of Type Strains, Phase IV (KMG-IV): sequencing the most valuable type-strain genomes for metagenomic binning, comparative biology and taxonomic classification.</title>
        <authorList>
            <person name="Goeker M."/>
        </authorList>
    </citation>
    <scope>NUCLEOTIDE SEQUENCE [LARGE SCALE GENOMIC DNA]</scope>
    <source>
        <strain evidence="4 5">DSM 104297</strain>
    </source>
</reference>
<accession>A0ABS2QX71</accession>
<dbReference type="InterPro" id="IPR002068">
    <property type="entry name" value="A-crystallin/Hsp20_dom"/>
</dbReference>
<evidence type="ECO:0000256" key="1">
    <source>
        <dbReference type="PROSITE-ProRule" id="PRU00285"/>
    </source>
</evidence>
<dbReference type="EMBL" id="JAFBFC010000004">
    <property type="protein sequence ID" value="MBM7703788.1"/>
    <property type="molecule type" value="Genomic_DNA"/>
</dbReference>
<name>A0ABS2QX71_9BACI</name>
<organism evidence="4 5">
    <name type="scientific">Priestia iocasae</name>
    <dbReference type="NCBI Taxonomy" id="2291674"/>
    <lineage>
        <taxon>Bacteria</taxon>
        <taxon>Bacillati</taxon>
        <taxon>Bacillota</taxon>
        <taxon>Bacilli</taxon>
        <taxon>Bacillales</taxon>
        <taxon>Bacillaceae</taxon>
        <taxon>Priestia</taxon>
    </lineage>
</organism>
<evidence type="ECO:0000256" key="2">
    <source>
        <dbReference type="RuleBase" id="RU003616"/>
    </source>
</evidence>
<keyword evidence="5" id="KW-1185">Reference proteome</keyword>
<evidence type="ECO:0000313" key="5">
    <source>
        <dbReference type="Proteomes" id="UP000809829"/>
    </source>
</evidence>
<dbReference type="Pfam" id="PF00011">
    <property type="entry name" value="HSP20"/>
    <property type="match status" value="1"/>
</dbReference>
<dbReference type="PANTHER" id="PTHR11527">
    <property type="entry name" value="HEAT-SHOCK PROTEIN 20 FAMILY MEMBER"/>
    <property type="match status" value="1"/>
</dbReference>
<feature type="domain" description="SHSP" evidence="3">
    <location>
        <begin position="30"/>
        <end position="146"/>
    </location>
</feature>
<dbReference type="InterPro" id="IPR031107">
    <property type="entry name" value="Small_HSP"/>
</dbReference>
<evidence type="ECO:0000259" key="3">
    <source>
        <dbReference type="PROSITE" id="PS01031"/>
    </source>
</evidence>
<proteinExistence type="inferred from homology"/>
<dbReference type="InterPro" id="IPR008978">
    <property type="entry name" value="HSP20-like_chaperone"/>
</dbReference>
<dbReference type="PROSITE" id="PS01031">
    <property type="entry name" value="SHSP"/>
    <property type="match status" value="1"/>
</dbReference>
<dbReference type="RefSeq" id="WP_205187737.1">
    <property type="nucleotide sequence ID" value="NZ_JAFBFC010000004.1"/>
</dbReference>
<dbReference type="CDD" id="cd06464">
    <property type="entry name" value="ACD_sHsps-like"/>
    <property type="match status" value="1"/>
</dbReference>
<comment type="caution">
    <text evidence="4">The sequence shown here is derived from an EMBL/GenBank/DDBJ whole genome shotgun (WGS) entry which is preliminary data.</text>
</comment>